<evidence type="ECO:0000313" key="1">
    <source>
        <dbReference type="EMBL" id="MCR2747876.1"/>
    </source>
</evidence>
<dbReference type="Pfam" id="PF03500">
    <property type="entry name" value="Cellsynth_D"/>
    <property type="match status" value="1"/>
</dbReference>
<dbReference type="RefSeq" id="WP_257513087.1">
    <property type="nucleotide sequence ID" value="NZ_JANKHG010000027.1"/>
</dbReference>
<gene>
    <name evidence="1" type="ORF">NSP04_14590</name>
</gene>
<dbReference type="InterPro" id="IPR022798">
    <property type="entry name" value="BcsD_bac"/>
</dbReference>
<comment type="caution">
    <text evidence="1">The sequence shown here is derived from an EMBL/GenBank/DDBJ whole genome shotgun (WGS) entry which is preliminary data.</text>
</comment>
<protein>
    <recommendedName>
        <fullName evidence="3">Cellulose synthase</fullName>
    </recommendedName>
</protein>
<proteinExistence type="predicted"/>
<sequence>MNPGLNTLITQLHPKGWTSLFVSLVDASVDLLEENEVQKLLFTTGLNLAKQNPLPEDLSLDELQAEMNLVFDRHGWGYSEIIQKGNEIYVRHLGCPFLVCMGPEKLELAGVLLGGMYYQWFTNLGMHEDTEVSVISEDDTGLLAEVSFI</sequence>
<dbReference type="Gene3D" id="3.30.70.2590">
    <property type="match status" value="1"/>
</dbReference>
<dbReference type="InterPro" id="IPR038470">
    <property type="entry name" value="Cellsynth_D_sf"/>
</dbReference>
<dbReference type="EMBL" id="JANKHG010000027">
    <property type="protein sequence ID" value="MCR2747876.1"/>
    <property type="molecule type" value="Genomic_DNA"/>
</dbReference>
<evidence type="ECO:0008006" key="3">
    <source>
        <dbReference type="Google" id="ProtNLM"/>
    </source>
</evidence>
<dbReference type="Proteomes" id="UP001165267">
    <property type="component" value="Unassembled WGS sequence"/>
</dbReference>
<reference evidence="1" key="1">
    <citation type="submission" date="2022-07" db="EMBL/GenBank/DDBJ databases">
        <authorList>
            <person name="Xamxidin M."/>
        </authorList>
    </citation>
    <scope>NUCLEOTIDE SEQUENCE</scope>
    <source>
        <strain evidence="1">YS8-69</strain>
    </source>
</reference>
<organism evidence="1 2">
    <name type="scientific">Limnobacter parvus</name>
    <dbReference type="NCBI Taxonomy" id="2939690"/>
    <lineage>
        <taxon>Bacteria</taxon>
        <taxon>Pseudomonadati</taxon>
        <taxon>Pseudomonadota</taxon>
        <taxon>Betaproteobacteria</taxon>
        <taxon>Burkholderiales</taxon>
        <taxon>Burkholderiaceae</taxon>
        <taxon>Limnobacter</taxon>
    </lineage>
</organism>
<name>A0ABT1XKS1_9BURK</name>
<keyword evidence="2" id="KW-1185">Reference proteome</keyword>
<evidence type="ECO:0000313" key="2">
    <source>
        <dbReference type="Proteomes" id="UP001165267"/>
    </source>
</evidence>
<accession>A0ABT1XKS1</accession>